<evidence type="ECO:0000256" key="1">
    <source>
        <dbReference type="SAM" id="Phobius"/>
    </source>
</evidence>
<sequence>MKTSGGSLTAAHPFPLPKAPTFWIQGGVFRLTENLKPPRRRRFSLRVSCTSGNPSGTTTPLPHTSQFGDLASETQNGVESLSFEVRSPSFLHNLIPRPRFSLSDRAFLLLTFIGCTTSVAFASLVAAAVPTLFAMRRAAISLSKLADTAREELPSTMAALRLSGMEISDLTLELSDLKQEITDGVNKSAQVMQAAEAGARQIGSLAREQTMAMIQERASLPIISLQPVVAGAAKKTSRVVGKAAKTFLNYISPGEHSSADEYEGSADMTD</sequence>
<dbReference type="PANTHER" id="PTHR33825">
    <property type="entry name" value="CHITINASE-LIKE PROTEIN"/>
    <property type="match status" value="1"/>
</dbReference>
<protein>
    <submittedName>
        <fullName evidence="2">Uncharacterized protein</fullName>
    </submittedName>
</protein>
<dbReference type="PANTHER" id="PTHR33825:SF14">
    <property type="entry name" value="CHITINASE-LIKE PROTEIN"/>
    <property type="match status" value="1"/>
</dbReference>
<reference evidence="2 3" key="1">
    <citation type="submission" date="2024-06" db="EMBL/GenBank/DDBJ databases">
        <title>A chromosome level genome sequence of Diviner's sage (Salvia divinorum).</title>
        <authorList>
            <person name="Ford S.A."/>
            <person name="Ro D.-K."/>
            <person name="Ness R.W."/>
            <person name="Phillips M.A."/>
        </authorList>
    </citation>
    <scope>NUCLEOTIDE SEQUENCE [LARGE SCALE GENOMIC DNA]</scope>
    <source>
        <strain evidence="2">SAF-2024a</strain>
        <tissue evidence="2">Leaf</tissue>
    </source>
</reference>
<keyword evidence="1" id="KW-0812">Transmembrane</keyword>
<gene>
    <name evidence="2" type="ORF">AAHA92_12976</name>
</gene>
<proteinExistence type="predicted"/>
<comment type="caution">
    <text evidence="2">The sequence shown here is derived from an EMBL/GenBank/DDBJ whole genome shotgun (WGS) entry which is preliminary data.</text>
</comment>
<keyword evidence="1" id="KW-0472">Membrane</keyword>
<name>A0ABD1H9H2_SALDI</name>
<organism evidence="2 3">
    <name type="scientific">Salvia divinorum</name>
    <name type="common">Maria pastora</name>
    <name type="synonym">Diviner's sage</name>
    <dbReference type="NCBI Taxonomy" id="28513"/>
    <lineage>
        <taxon>Eukaryota</taxon>
        <taxon>Viridiplantae</taxon>
        <taxon>Streptophyta</taxon>
        <taxon>Embryophyta</taxon>
        <taxon>Tracheophyta</taxon>
        <taxon>Spermatophyta</taxon>
        <taxon>Magnoliopsida</taxon>
        <taxon>eudicotyledons</taxon>
        <taxon>Gunneridae</taxon>
        <taxon>Pentapetalae</taxon>
        <taxon>asterids</taxon>
        <taxon>lamiids</taxon>
        <taxon>Lamiales</taxon>
        <taxon>Lamiaceae</taxon>
        <taxon>Nepetoideae</taxon>
        <taxon>Mentheae</taxon>
        <taxon>Salviinae</taxon>
        <taxon>Salvia</taxon>
        <taxon>Salvia subgen. Calosphace</taxon>
    </lineage>
</organism>
<evidence type="ECO:0000313" key="3">
    <source>
        <dbReference type="Proteomes" id="UP001567538"/>
    </source>
</evidence>
<feature type="transmembrane region" description="Helical" evidence="1">
    <location>
        <begin position="106"/>
        <end position="134"/>
    </location>
</feature>
<keyword evidence="1" id="KW-1133">Transmembrane helix</keyword>
<dbReference type="Proteomes" id="UP001567538">
    <property type="component" value="Unassembled WGS sequence"/>
</dbReference>
<keyword evidence="3" id="KW-1185">Reference proteome</keyword>
<accession>A0ABD1H9H2</accession>
<evidence type="ECO:0000313" key="2">
    <source>
        <dbReference type="EMBL" id="KAL1552138.1"/>
    </source>
</evidence>
<dbReference type="EMBL" id="JBEAFC010000006">
    <property type="protein sequence ID" value="KAL1552138.1"/>
    <property type="molecule type" value="Genomic_DNA"/>
</dbReference>
<dbReference type="AlphaFoldDB" id="A0ABD1H9H2"/>